<dbReference type="CDD" id="cd05466">
    <property type="entry name" value="PBP2_LTTR_substrate"/>
    <property type="match status" value="1"/>
</dbReference>
<feature type="domain" description="HTH lysR-type" evidence="5">
    <location>
        <begin position="1"/>
        <end position="58"/>
    </location>
</feature>
<keyword evidence="7" id="KW-1185">Reference proteome</keyword>
<dbReference type="SUPFAM" id="SSF53850">
    <property type="entry name" value="Periplasmic binding protein-like II"/>
    <property type="match status" value="1"/>
</dbReference>
<dbReference type="GO" id="GO:0003700">
    <property type="term" value="F:DNA-binding transcription factor activity"/>
    <property type="evidence" value="ECO:0007669"/>
    <property type="project" value="InterPro"/>
</dbReference>
<gene>
    <name evidence="6" type="primary">cysL_2</name>
    <name evidence="6" type="ORF">Pmgp_01491</name>
</gene>
<dbReference type="InterPro" id="IPR005119">
    <property type="entry name" value="LysR_subst-bd"/>
</dbReference>
<dbReference type="AlphaFoldDB" id="A0A4Y7RRS3"/>
<dbReference type="PANTHER" id="PTHR30126:SF40">
    <property type="entry name" value="HTH-TYPE TRANSCRIPTIONAL REGULATOR GLTR"/>
    <property type="match status" value="1"/>
</dbReference>
<dbReference type="Proteomes" id="UP000297597">
    <property type="component" value="Unassembled WGS sequence"/>
</dbReference>
<evidence type="ECO:0000256" key="3">
    <source>
        <dbReference type="ARBA" id="ARBA00023125"/>
    </source>
</evidence>
<reference evidence="6 7" key="1">
    <citation type="journal article" date="2018" name="Environ. Microbiol.">
        <title>Novel energy conservation strategies and behaviour of Pelotomaculum schinkii driving syntrophic propionate catabolism.</title>
        <authorList>
            <person name="Hidalgo-Ahumada C.A.P."/>
            <person name="Nobu M.K."/>
            <person name="Narihiro T."/>
            <person name="Tamaki H."/>
            <person name="Liu W.T."/>
            <person name="Kamagata Y."/>
            <person name="Stams A.J.M."/>
            <person name="Imachi H."/>
            <person name="Sousa D.Z."/>
        </authorList>
    </citation>
    <scope>NUCLEOTIDE SEQUENCE [LARGE SCALE GENOMIC DNA]</scope>
    <source>
        <strain evidence="6 7">MGP</strain>
    </source>
</reference>
<keyword evidence="2" id="KW-0805">Transcription regulation</keyword>
<proteinExistence type="inferred from homology"/>
<dbReference type="PROSITE" id="PS50931">
    <property type="entry name" value="HTH_LYSR"/>
    <property type="match status" value="1"/>
</dbReference>
<dbReference type="PRINTS" id="PR00039">
    <property type="entry name" value="HTHLYSR"/>
</dbReference>
<organism evidence="6 7">
    <name type="scientific">Pelotomaculum propionicicum</name>
    <dbReference type="NCBI Taxonomy" id="258475"/>
    <lineage>
        <taxon>Bacteria</taxon>
        <taxon>Bacillati</taxon>
        <taxon>Bacillota</taxon>
        <taxon>Clostridia</taxon>
        <taxon>Eubacteriales</taxon>
        <taxon>Desulfotomaculaceae</taxon>
        <taxon>Pelotomaculum</taxon>
    </lineage>
</organism>
<evidence type="ECO:0000256" key="1">
    <source>
        <dbReference type="ARBA" id="ARBA00009437"/>
    </source>
</evidence>
<dbReference type="SUPFAM" id="SSF46785">
    <property type="entry name" value="Winged helix' DNA-binding domain"/>
    <property type="match status" value="1"/>
</dbReference>
<dbReference type="Gene3D" id="1.10.10.10">
    <property type="entry name" value="Winged helix-like DNA-binding domain superfamily/Winged helix DNA-binding domain"/>
    <property type="match status" value="1"/>
</dbReference>
<dbReference type="RefSeq" id="WP_134213368.1">
    <property type="nucleotide sequence ID" value="NZ_QFFZ01000012.1"/>
</dbReference>
<dbReference type="InterPro" id="IPR036390">
    <property type="entry name" value="WH_DNA-bd_sf"/>
</dbReference>
<dbReference type="Gene3D" id="3.40.190.10">
    <property type="entry name" value="Periplasmic binding protein-like II"/>
    <property type="match status" value="2"/>
</dbReference>
<evidence type="ECO:0000259" key="5">
    <source>
        <dbReference type="PROSITE" id="PS50931"/>
    </source>
</evidence>
<dbReference type="FunFam" id="1.10.10.10:FF:000001">
    <property type="entry name" value="LysR family transcriptional regulator"/>
    <property type="match status" value="1"/>
</dbReference>
<dbReference type="InterPro" id="IPR000847">
    <property type="entry name" value="LysR_HTH_N"/>
</dbReference>
<dbReference type="OrthoDB" id="9803714at2"/>
<dbReference type="Pfam" id="PF00126">
    <property type="entry name" value="HTH_1"/>
    <property type="match status" value="1"/>
</dbReference>
<comment type="similarity">
    <text evidence="1">Belongs to the LysR transcriptional regulatory family.</text>
</comment>
<dbReference type="EMBL" id="QFFZ01000012">
    <property type="protein sequence ID" value="TEB11695.1"/>
    <property type="molecule type" value="Genomic_DNA"/>
</dbReference>
<keyword evidence="3" id="KW-0238">DNA-binding</keyword>
<sequence>MRTELLKYFVKVVQYGSINQAARELFMAQSSLSEAILSLEKEIGCQLLQRSKKGVIPTTAGSQVYQDALQVISLIDNWREFSVANSEYQRDLNFLATPSFCSTILKDLMLDLQEGYPQLKIFLHEEKQQNILKVFKKDPHNIAINFYLPHQAEAVKTIIDSNHWTFISLFEDYAQVVLSSKNPLAGKEYLLKNDLQTLSLAQYSDSHDQLSSLYFRKFFKKEPIFFLGSKMNILQMIINDQAAGIFSRMMMKEEPYYKMGLLKLLPIKDYSVLIRYYCVYNAQELSPRLAETIIEKLKQAVVKRQKEC</sequence>
<keyword evidence="4" id="KW-0804">Transcription</keyword>
<dbReference type="GO" id="GO:0000976">
    <property type="term" value="F:transcription cis-regulatory region binding"/>
    <property type="evidence" value="ECO:0007669"/>
    <property type="project" value="TreeGrafter"/>
</dbReference>
<dbReference type="InterPro" id="IPR036388">
    <property type="entry name" value="WH-like_DNA-bd_sf"/>
</dbReference>
<accession>A0A4Y7RRS3</accession>
<dbReference type="Pfam" id="PF03466">
    <property type="entry name" value="LysR_substrate"/>
    <property type="match status" value="1"/>
</dbReference>
<evidence type="ECO:0000313" key="6">
    <source>
        <dbReference type="EMBL" id="TEB11695.1"/>
    </source>
</evidence>
<dbReference type="PANTHER" id="PTHR30126">
    <property type="entry name" value="HTH-TYPE TRANSCRIPTIONAL REGULATOR"/>
    <property type="match status" value="1"/>
</dbReference>
<name>A0A4Y7RRS3_9FIRM</name>
<protein>
    <submittedName>
        <fullName evidence="6">HTH-type transcriptional regulator CysL</fullName>
    </submittedName>
</protein>
<evidence type="ECO:0000256" key="2">
    <source>
        <dbReference type="ARBA" id="ARBA00023015"/>
    </source>
</evidence>
<evidence type="ECO:0000313" key="7">
    <source>
        <dbReference type="Proteomes" id="UP000297597"/>
    </source>
</evidence>
<comment type="caution">
    <text evidence="6">The sequence shown here is derived from an EMBL/GenBank/DDBJ whole genome shotgun (WGS) entry which is preliminary data.</text>
</comment>
<evidence type="ECO:0000256" key="4">
    <source>
        <dbReference type="ARBA" id="ARBA00023163"/>
    </source>
</evidence>